<evidence type="ECO:0000256" key="3">
    <source>
        <dbReference type="ARBA" id="ARBA00022692"/>
    </source>
</evidence>
<dbReference type="GO" id="GO:0005886">
    <property type="term" value="C:plasma membrane"/>
    <property type="evidence" value="ECO:0007669"/>
    <property type="project" value="UniProtKB-SubCell"/>
</dbReference>
<reference evidence="7 8" key="1">
    <citation type="submission" date="2019-03" db="EMBL/GenBank/DDBJ databases">
        <title>Genomic Encyclopedia of Type Strains, Phase IV (KMG-IV): sequencing the most valuable type-strain genomes for metagenomic binning, comparative biology and taxonomic classification.</title>
        <authorList>
            <person name="Goeker M."/>
        </authorList>
    </citation>
    <scope>NUCLEOTIDE SEQUENCE [LARGE SCALE GENOMIC DNA]</scope>
    <source>
        <strain evidence="7 8">DSM 23802</strain>
    </source>
</reference>
<dbReference type="Proteomes" id="UP000295788">
    <property type="component" value="Unassembled WGS sequence"/>
</dbReference>
<dbReference type="PANTHER" id="PTHR40035">
    <property type="entry name" value="ATP SYNTHASE PROTEIN I"/>
    <property type="match status" value="1"/>
</dbReference>
<comment type="subcellular location">
    <subcellularLocation>
        <location evidence="1">Cell membrane</location>
        <topology evidence="1">Multi-pass membrane protein</topology>
    </subcellularLocation>
</comment>
<evidence type="ECO:0000313" key="7">
    <source>
        <dbReference type="EMBL" id="TCS83410.1"/>
    </source>
</evidence>
<accession>A0A4R3KIK9</accession>
<dbReference type="EMBL" id="SMAB01000005">
    <property type="protein sequence ID" value="TCS83410.1"/>
    <property type="molecule type" value="Genomic_DNA"/>
</dbReference>
<dbReference type="InterPro" id="IPR039072">
    <property type="entry name" value="ATP_synth_I_Bacilli"/>
</dbReference>
<feature type="transmembrane region" description="Helical" evidence="6">
    <location>
        <begin position="38"/>
        <end position="58"/>
    </location>
</feature>
<evidence type="ECO:0000256" key="1">
    <source>
        <dbReference type="ARBA" id="ARBA00004651"/>
    </source>
</evidence>
<proteinExistence type="predicted"/>
<evidence type="ECO:0000256" key="2">
    <source>
        <dbReference type="ARBA" id="ARBA00022475"/>
    </source>
</evidence>
<keyword evidence="3 6" id="KW-0812">Transmembrane</keyword>
<gene>
    <name evidence="7" type="ORF">EDD72_105152</name>
</gene>
<organism evidence="7 8">
    <name type="scientific">Tepidibacillus fermentans</name>
    <dbReference type="NCBI Taxonomy" id="1281767"/>
    <lineage>
        <taxon>Bacteria</taxon>
        <taxon>Bacillati</taxon>
        <taxon>Bacillota</taxon>
        <taxon>Bacilli</taxon>
        <taxon>Bacillales</taxon>
        <taxon>Bacillaceae</taxon>
        <taxon>Tepidibacillus</taxon>
    </lineage>
</organism>
<comment type="caution">
    <text evidence="7">The sequence shown here is derived from an EMBL/GenBank/DDBJ whole genome shotgun (WGS) entry which is preliminary data.</text>
</comment>
<dbReference type="OrthoDB" id="2355635at2"/>
<feature type="transmembrane region" description="Helical" evidence="6">
    <location>
        <begin position="104"/>
        <end position="126"/>
    </location>
</feature>
<keyword evidence="4 6" id="KW-1133">Transmembrane helix</keyword>
<dbReference type="RefSeq" id="WP_132767913.1">
    <property type="nucleotide sequence ID" value="NZ_SMAB01000005.1"/>
</dbReference>
<evidence type="ECO:0000256" key="6">
    <source>
        <dbReference type="SAM" id="Phobius"/>
    </source>
</evidence>
<name>A0A4R3KIK9_9BACI</name>
<dbReference type="InterPro" id="IPR005598">
    <property type="entry name" value="ATP_synth_I"/>
</dbReference>
<keyword evidence="8" id="KW-1185">Reference proteome</keyword>
<dbReference type="PANTHER" id="PTHR40035:SF1">
    <property type="entry name" value="ATP SYNTHASE PROTEIN I"/>
    <property type="match status" value="1"/>
</dbReference>
<sequence length="141" mass="16302">MKDHSMDDFKQRILRIIRYTLFLLSFFIIGMLTPYSKMFSGLALGTFVSLLNTIYTAWKVNKIGEFAVSAKNHLRRRPHFSGMLTRFANSILAVMLVYQYPQHIHLISTLFGLFVTQIVTIVDGIINTKREKENKLSTRKG</sequence>
<evidence type="ECO:0000256" key="5">
    <source>
        <dbReference type="ARBA" id="ARBA00023136"/>
    </source>
</evidence>
<evidence type="ECO:0000313" key="8">
    <source>
        <dbReference type="Proteomes" id="UP000295788"/>
    </source>
</evidence>
<keyword evidence="2" id="KW-1003">Cell membrane</keyword>
<evidence type="ECO:0000256" key="4">
    <source>
        <dbReference type="ARBA" id="ARBA00022989"/>
    </source>
</evidence>
<keyword evidence="5 6" id="KW-0472">Membrane</keyword>
<feature type="transmembrane region" description="Helical" evidence="6">
    <location>
        <begin position="12"/>
        <end position="32"/>
    </location>
</feature>
<dbReference type="Pfam" id="PF03899">
    <property type="entry name" value="ATP-synt_I"/>
    <property type="match status" value="1"/>
</dbReference>
<dbReference type="AlphaFoldDB" id="A0A4R3KIK9"/>
<protein>
    <submittedName>
        <fullName evidence="7">ATP synthase protein I</fullName>
    </submittedName>
</protein>
<feature type="transmembrane region" description="Helical" evidence="6">
    <location>
        <begin position="79"/>
        <end position="98"/>
    </location>
</feature>